<accession>A0ABR7SYY6</accession>
<gene>
    <name evidence="2" type="ORF">H9Y04_43950</name>
</gene>
<evidence type="ECO:0000313" key="2">
    <source>
        <dbReference type="EMBL" id="MBC9719483.1"/>
    </source>
</evidence>
<keyword evidence="3" id="KW-1185">Reference proteome</keyword>
<sequence>MRTVLGTLGVAGMALGVWRLLEVRDPLDVAVWLGGAVVLHDGIIVPVVLGIGLLVGGVRARGTVRGALIVAGSVTAVALPVLLRPGAAANPSVVPLNYLRNWLWMMALLGVFIAGATAVGWARARRR</sequence>
<feature type="transmembrane region" description="Helical" evidence="1">
    <location>
        <begin position="62"/>
        <end position="82"/>
    </location>
</feature>
<name>A0ABR7SYY6_9ACTN</name>
<feature type="transmembrane region" description="Helical" evidence="1">
    <location>
        <begin position="29"/>
        <end position="55"/>
    </location>
</feature>
<feature type="transmembrane region" description="Helical" evidence="1">
    <location>
        <begin position="102"/>
        <end position="122"/>
    </location>
</feature>
<organism evidence="2 3">
    <name type="scientific">Streptomyces polyasparticus</name>
    <dbReference type="NCBI Taxonomy" id="2767826"/>
    <lineage>
        <taxon>Bacteria</taxon>
        <taxon>Bacillati</taxon>
        <taxon>Actinomycetota</taxon>
        <taxon>Actinomycetes</taxon>
        <taxon>Kitasatosporales</taxon>
        <taxon>Streptomycetaceae</taxon>
        <taxon>Streptomyces</taxon>
    </lineage>
</organism>
<keyword evidence="1" id="KW-1133">Transmembrane helix</keyword>
<comment type="caution">
    <text evidence="2">The sequence shown here is derived from an EMBL/GenBank/DDBJ whole genome shotgun (WGS) entry which is preliminary data.</text>
</comment>
<evidence type="ECO:0000313" key="3">
    <source>
        <dbReference type="Proteomes" id="UP000642284"/>
    </source>
</evidence>
<keyword evidence="1" id="KW-0812">Transmembrane</keyword>
<protein>
    <recommendedName>
        <fullName evidence="4">Integral membrane protein</fullName>
    </recommendedName>
</protein>
<keyword evidence="1" id="KW-0472">Membrane</keyword>
<reference evidence="2 3" key="1">
    <citation type="submission" date="2020-08" db="EMBL/GenBank/DDBJ databases">
        <title>Genemic of Streptomyces polyaspartic.</title>
        <authorList>
            <person name="Liu W."/>
        </authorList>
    </citation>
    <scope>NUCLEOTIDE SEQUENCE [LARGE SCALE GENOMIC DNA]</scope>
    <source>
        <strain evidence="2 3">TRM66268-LWL</strain>
    </source>
</reference>
<dbReference type="Proteomes" id="UP000642284">
    <property type="component" value="Unassembled WGS sequence"/>
</dbReference>
<proteinExistence type="predicted"/>
<evidence type="ECO:0008006" key="4">
    <source>
        <dbReference type="Google" id="ProtNLM"/>
    </source>
</evidence>
<evidence type="ECO:0000256" key="1">
    <source>
        <dbReference type="SAM" id="Phobius"/>
    </source>
</evidence>
<dbReference type="EMBL" id="JACTVJ010000044">
    <property type="protein sequence ID" value="MBC9719483.1"/>
    <property type="molecule type" value="Genomic_DNA"/>
</dbReference>